<dbReference type="PROSITE" id="PS51194">
    <property type="entry name" value="HELICASE_CTER"/>
    <property type="match status" value="1"/>
</dbReference>
<evidence type="ECO:0000259" key="7">
    <source>
        <dbReference type="PROSITE" id="PS51194"/>
    </source>
</evidence>
<dbReference type="PROSITE" id="PS51192">
    <property type="entry name" value="HELICASE_ATP_BIND_1"/>
    <property type="match status" value="1"/>
</dbReference>
<keyword evidence="4" id="KW-0067">ATP-binding</keyword>
<dbReference type="Pfam" id="PF00176">
    <property type="entry name" value="SNF2-rel_dom"/>
    <property type="match status" value="1"/>
</dbReference>
<keyword evidence="3" id="KW-0347">Helicase</keyword>
<dbReference type="SMART" id="SM00490">
    <property type="entry name" value="HELICc"/>
    <property type="match status" value="1"/>
</dbReference>
<dbReference type="CDD" id="cd18011">
    <property type="entry name" value="DEXDc_RapA"/>
    <property type="match status" value="1"/>
</dbReference>
<name>A0ABN6N1L0_9BACT</name>
<dbReference type="CDD" id="cd18793">
    <property type="entry name" value="SF2_C_SNF"/>
    <property type="match status" value="1"/>
</dbReference>
<evidence type="ECO:0008006" key="10">
    <source>
        <dbReference type="Google" id="ProtNLM"/>
    </source>
</evidence>
<evidence type="ECO:0000256" key="4">
    <source>
        <dbReference type="ARBA" id="ARBA00022840"/>
    </source>
</evidence>
<feature type="domain" description="Helicase C-terminal" evidence="7">
    <location>
        <begin position="427"/>
        <end position="579"/>
    </location>
</feature>
<dbReference type="InterPro" id="IPR000330">
    <property type="entry name" value="SNF2_N"/>
</dbReference>
<sequence>MGSVVSAARERAEQVGGNGAGLTRFHQRVSAEALTARSGSGASRLAPALAQSAVDLNPHQIEAAAFALSALPTGGAVLADEVGLGKTVEAGLVLAQLAAEGRGRILILVPSSLRAQWRDELRSKFALDSEVVDGERARAAEKQGLRLNPFDTGGIVICSHQFAALRADQLERVPWDLAVIDEAHRLRNAYKRDHKTGQALRKALRKCPKLMLTATPLQNDLMELLGLTAFIDDALLGNEEAFRLQYATGEMTEEKAADLQARLAPVVVRTLRRQVKEYVKFTARRSLVEDFAPTPREQELYDRVSEYLRREDTYAIPPGRRALFVLVYRKILASSSFALAHTLEKLADALDEKLAGAECAAQASLELELAGFEDELEELPEDAFDYQSPSGPVAVSKMKAELAELRDCARLARSITSNAKCDALVRGVDRTFTVARACGWPQKAVVFTEFRRTQDYLARLLESKGYAVTCLSGDVGGADKRQALVEEFRHKSQILIMTEAGAEGLNLQFCNLVVNFDLPWNPQRVEQRIGRCHRYGQQRDVLVLNFLNRQNAADARLYDLLSQKLALFDGVFGASDEILGALGSGVDFEKRVLDIYQSCRSGEEIDQAFAKLRGELDQRIEARLAAAQALLFERFDGEVRGKLRVAEQKAREAVAQREAQEEALVQAVFEGEQAQPLPETEVVALPGPRSKARRARLARAAADAVRARPQDAVSFLELDSAALPERLGELGGREGWWFAYKIGLEGVVSEEKVIHLILWSDGEAYHLLPQEEAELFASLPARETRSAPRGGAIPIGKAQEDGLAQVCTKLVAEFQERTGTAFDESRERWDRSVEDALVAPRRAAEEARAAWEKARAALHDKVDLPLRDRRAMLERAEREYRRKLDDLRAGEAQKYGEKDRALAELKRRAQVKDKRTLVATAFWRCL</sequence>
<evidence type="ECO:0000313" key="8">
    <source>
        <dbReference type="EMBL" id="BDG07099.1"/>
    </source>
</evidence>
<keyword evidence="9" id="KW-1185">Reference proteome</keyword>
<gene>
    <name evidence="8" type="ORF">AMPC_02120</name>
</gene>
<organism evidence="8 9">
    <name type="scientific">Anaeromyxobacter paludicola</name>
    <dbReference type="NCBI Taxonomy" id="2918171"/>
    <lineage>
        <taxon>Bacteria</taxon>
        <taxon>Pseudomonadati</taxon>
        <taxon>Myxococcota</taxon>
        <taxon>Myxococcia</taxon>
        <taxon>Myxococcales</taxon>
        <taxon>Cystobacterineae</taxon>
        <taxon>Anaeromyxobacteraceae</taxon>
        <taxon>Anaeromyxobacter</taxon>
    </lineage>
</organism>
<keyword evidence="2" id="KW-0378">Hydrolase</keyword>
<dbReference type="SUPFAM" id="SSF52540">
    <property type="entry name" value="P-loop containing nucleoside triphosphate hydrolases"/>
    <property type="match status" value="2"/>
</dbReference>
<dbReference type="InterPro" id="IPR014001">
    <property type="entry name" value="Helicase_ATP-bd"/>
</dbReference>
<protein>
    <recommendedName>
        <fullName evidence="10">Helicase domain protein</fullName>
    </recommendedName>
</protein>
<keyword evidence="1" id="KW-0547">Nucleotide-binding</keyword>
<dbReference type="Gene3D" id="3.40.50.300">
    <property type="entry name" value="P-loop containing nucleotide triphosphate hydrolases"/>
    <property type="match status" value="1"/>
</dbReference>
<dbReference type="Proteomes" id="UP001162734">
    <property type="component" value="Chromosome"/>
</dbReference>
<dbReference type="SMART" id="SM00487">
    <property type="entry name" value="DEXDc"/>
    <property type="match status" value="1"/>
</dbReference>
<accession>A0ABN6N1L0</accession>
<dbReference type="Gene3D" id="3.40.50.10810">
    <property type="entry name" value="Tandem AAA-ATPase domain"/>
    <property type="match status" value="1"/>
</dbReference>
<feature type="domain" description="Helicase ATP-binding" evidence="6">
    <location>
        <begin position="67"/>
        <end position="234"/>
    </location>
</feature>
<dbReference type="InterPro" id="IPR001650">
    <property type="entry name" value="Helicase_C-like"/>
</dbReference>
<reference evidence="9" key="1">
    <citation type="journal article" date="2022" name="Int. J. Syst. Evol. Microbiol.">
        <title>Anaeromyxobacter oryzae sp. nov., Anaeromyxobacter diazotrophicus sp. nov. and Anaeromyxobacter paludicola sp. nov., isolated from paddy soils.</title>
        <authorList>
            <person name="Itoh H."/>
            <person name="Xu Z."/>
            <person name="Mise K."/>
            <person name="Masuda Y."/>
            <person name="Ushijima N."/>
            <person name="Hayakawa C."/>
            <person name="Shiratori Y."/>
            <person name="Senoo K."/>
        </authorList>
    </citation>
    <scope>NUCLEOTIDE SEQUENCE [LARGE SCALE GENOMIC DNA]</scope>
    <source>
        <strain evidence="9">Red630</strain>
    </source>
</reference>
<evidence type="ECO:0000259" key="6">
    <source>
        <dbReference type="PROSITE" id="PS51192"/>
    </source>
</evidence>
<feature type="coiled-coil region" evidence="5">
    <location>
        <begin position="866"/>
        <end position="893"/>
    </location>
</feature>
<keyword evidence="5" id="KW-0175">Coiled coil</keyword>
<dbReference type="InterPro" id="IPR038718">
    <property type="entry name" value="SNF2-like_sf"/>
</dbReference>
<dbReference type="RefSeq" id="WP_248343706.1">
    <property type="nucleotide sequence ID" value="NZ_AP025592.1"/>
</dbReference>
<proteinExistence type="predicted"/>
<dbReference type="EMBL" id="AP025592">
    <property type="protein sequence ID" value="BDG07099.1"/>
    <property type="molecule type" value="Genomic_DNA"/>
</dbReference>
<dbReference type="InterPro" id="IPR057342">
    <property type="entry name" value="DEXDc_RapA"/>
</dbReference>
<dbReference type="InterPro" id="IPR027417">
    <property type="entry name" value="P-loop_NTPase"/>
</dbReference>
<dbReference type="InterPro" id="IPR049730">
    <property type="entry name" value="SNF2/RAD54-like_C"/>
</dbReference>
<evidence type="ECO:0000313" key="9">
    <source>
        <dbReference type="Proteomes" id="UP001162734"/>
    </source>
</evidence>
<evidence type="ECO:0000256" key="5">
    <source>
        <dbReference type="SAM" id="Coils"/>
    </source>
</evidence>
<dbReference type="Pfam" id="PF00271">
    <property type="entry name" value="Helicase_C"/>
    <property type="match status" value="1"/>
</dbReference>
<evidence type="ECO:0000256" key="3">
    <source>
        <dbReference type="ARBA" id="ARBA00022806"/>
    </source>
</evidence>
<evidence type="ECO:0000256" key="1">
    <source>
        <dbReference type="ARBA" id="ARBA00022741"/>
    </source>
</evidence>
<evidence type="ECO:0000256" key="2">
    <source>
        <dbReference type="ARBA" id="ARBA00022801"/>
    </source>
</evidence>
<dbReference type="PANTHER" id="PTHR10799">
    <property type="entry name" value="SNF2/RAD54 HELICASE FAMILY"/>
    <property type="match status" value="1"/>
</dbReference>